<protein>
    <submittedName>
        <fullName evidence="2">Uncharacterized protein</fullName>
    </submittedName>
</protein>
<sequence>MRTPETRALRNKPGSGQSVPRRRRPSARVASAPVRHLQIFQDPLEQQPVLVPPLVSIKRQGTLYFGLVRAYEPEVPDKRGRTIVSDEEPEQRGERPALVRQGDGIVSQCYSVQEERLGEGV</sequence>
<dbReference type="RefSeq" id="XP_066714186.1">
    <property type="nucleotide sequence ID" value="XM_066860597.1"/>
</dbReference>
<keyword evidence="3" id="KW-1185">Reference proteome</keyword>
<dbReference type="EMBL" id="JAQQWL010000009">
    <property type="protein sequence ID" value="KAK8058740.1"/>
    <property type="molecule type" value="Genomic_DNA"/>
</dbReference>
<evidence type="ECO:0000313" key="2">
    <source>
        <dbReference type="EMBL" id="KAK8058740.1"/>
    </source>
</evidence>
<gene>
    <name evidence="2" type="ORF">PG994_009188</name>
</gene>
<feature type="region of interest" description="Disordered" evidence="1">
    <location>
        <begin position="1"/>
        <end position="30"/>
    </location>
</feature>
<dbReference type="GeneID" id="92093660"/>
<accession>A0ABR1UIK4</accession>
<dbReference type="Proteomes" id="UP001480595">
    <property type="component" value="Unassembled WGS sequence"/>
</dbReference>
<proteinExistence type="predicted"/>
<reference evidence="2 3" key="1">
    <citation type="submission" date="2023-01" db="EMBL/GenBank/DDBJ databases">
        <title>Analysis of 21 Apiospora genomes using comparative genomics revels a genus with tremendous synthesis potential of carbohydrate active enzymes and secondary metabolites.</title>
        <authorList>
            <person name="Sorensen T."/>
        </authorList>
    </citation>
    <scope>NUCLEOTIDE SEQUENCE [LARGE SCALE GENOMIC DNA]</scope>
    <source>
        <strain evidence="2 3">CBS 135458</strain>
    </source>
</reference>
<evidence type="ECO:0000256" key="1">
    <source>
        <dbReference type="SAM" id="MobiDB-lite"/>
    </source>
</evidence>
<comment type="caution">
    <text evidence="2">The sequence shown here is derived from an EMBL/GenBank/DDBJ whole genome shotgun (WGS) entry which is preliminary data.</text>
</comment>
<organism evidence="2 3">
    <name type="scientific">Apiospora phragmitis</name>
    <dbReference type="NCBI Taxonomy" id="2905665"/>
    <lineage>
        <taxon>Eukaryota</taxon>
        <taxon>Fungi</taxon>
        <taxon>Dikarya</taxon>
        <taxon>Ascomycota</taxon>
        <taxon>Pezizomycotina</taxon>
        <taxon>Sordariomycetes</taxon>
        <taxon>Xylariomycetidae</taxon>
        <taxon>Amphisphaeriales</taxon>
        <taxon>Apiosporaceae</taxon>
        <taxon>Apiospora</taxon>
    </lineage>
</organism>
<name>A0ABR1UIK4_9PEZI</name>
<evidence type="ECO:0000313" key="3">
    <source>
        <dbReference type="Proteomes" id="UP001480595"/>
    </source>
</evidence>